<dbReference type="PANTHER" id="PTHR34387:SF1">
    <property type="entry name" value="PERIPLASMIC IMMUNOGENIC PROTEIN"/>
    <property type="match status" value="1"/>
</dbReference>
<dbReference type="Gene3D" id="3.30.70.2970">
    <property type="entry name" value="Protein of unknown function (DUF541), domain 2"/>
    <property type="match status" value="1"/>
</dbReference>
<accession>A0A1G2QCH6</accession>
<dbReference type="STRING" id="1802438.A2571_03685"/>
<keyword evidence="1" id="KW-1133">Transmembrane helix</keyword>
<evidence type="ECO:0000256" key="1">
    <source>
        <dbReference type="SAM" id="Phobius"/>
    </source>
</evidence>
<feature type="transmembrane region" description="Helical" evidence="1">
    <location>
        <begin position="7"/>
        <end position="27"/>
    </location>
</feature>
<sequence length="257" mass="27386">MDTQIKNILGIVVIVVLVVGAGSAMVFTRAFSKSVNPASTRSFTVTGEGEIMATPDIADFSFSVISQRGADLTALQADNTTKVNKAIEYLKAQGIEAKDIKTSGYNISPQYEYYQCKASGVCPPARITGYEVSQTVAVKVRDFTKVGPLLSGVVKNGANSVSSLEFRLEDPTGAQNDARTEAIAKAKAQAKEVAKAGGFRLGKLLSIEEVNGYMPFAYGRGGGVMMAEQDSKQAITPTVEPGSNSVKMQVILHYEIK</sequence>
<evidence type="ECO:0008006" key="4">
    <source>
        <dbReference type="Google" id="ProtNLM"/>
    </source>
</evidence>
<keyword evidence="1" id="KW-0472">Membrane</keyword>
<keyword evidence="1" id="KW-0812">Transmembrane</keyword>
<dbReference type="Proteomes" id="UP000177043">
    <property type="component" value="Unassembled WGS sequence"/>
</dbReference>
<dbReference type="PANTHER" id="PTHR34387">
    <property type="entry name" value="SLR1258 PROTEIN"/>
    <property type="match status" value="1"/>
</dbReference>
<reference evidence="2 3" key="1">
    <citation type="journal article" date="2016" name="Nat. Commun.">
        <title>Thousands of microbial genomes shed light on interconnected biogeochemical processes in an aquifer system.</title>
        <authorList>
            <person name="Anantharaman K."/>
            <person name="Brown C.T."/>
            <person name="Hug L.A."/>
            <person name="Sharon I."/>
            <person name="Castelle C.J."/>
            <person name="Probst A.J."/>
            <person name="Thomas B.C."/>
            <person name="Singh A."/>
            <person name="Wilkins M.J."/>
            <person name="Karaoz U."/>
            <person name="Brodie E.L."/>
            <person name="Williams K.H."/>
            <person name="Hubbard S.S."/>
            <person name="Banfield J.F."/>
        </authorList>
    </citation>
    <scope>NUCLEOTIDE SEQUENCE [LARGE SCALE GENOMIC DNA]</scope>
</reference>
<dbReference type="AlphaFoldDB" id="A0A1G2QCH6"/>
<dbReference type="Pfam" id="PF04402">
    <property type="entry name" value="SIMPL"/>
    <property type="match status" value="1"/>
</dbReference>
<dbReference type="InterPro" id="IPR007497">
    <property type="entry name" value="SIMPL/DUF541"/>
</dbReference>
<protein>
    <recommendedName>
        <fullName evidence="4">SIMPL domain-containing protein</fullName>
    </recommendedName>
</protein>
<evidence type="ECO:0000313" key="3">
    <source>
        <dbReference type="Proteomes" id="UP000177043"/>
    </source>
</evidence>
<name>A0A1G2QCH6_9BACT</name>
<evidence type="ECO:0000313" key="2">
    <source>
        <dbReference type="EMBL" id="OHA58113.1"/>
    </source>
</evidence>
<dbReference type="GO" id="GO:0006974">
    <property type="term" value="P:DNA damage response"/>
    <property type="evidence" value="ECO:0007669"/>
    <property type="project" value="TreeGrafter"/>
</dbReference>
<gene>
    <name evidence="2" type="ORF">A2571_03685</name>
</gene>
<dbReference type="EMBL" id="MHTJ01000005">
    <property type="protein sequence ID" value="OHA58113.1"/>
    <property type="molecule type" value="Genomic_DNA"/>
</dbReference>
<comment type="caution">
    <text evidence="2">The sequence shown here is derived from an EMBL/GenBank/DDBJ whole genome shotgun (WGS) entry which is preliminary data.</text>
</comment>
<organism evidence="2 3">
    <name type="scientific">Candidatus Vogelbacteria bacterium RIFOXYD1_FULL_44_32</name>
    <dbReference type="NCBI Taxonomy" id="1802438"/>
    <lineage>
        <taxon>Bacteria</taxon>
        <taxon>Candidatus Vogeliibacteriota</taxon>
    </lineage>
</organism>
<dbReference type="InterPro" id="IPR052022">
    <property type="entry name" value="26kDa_periplasmic_antigen"/>
</dbReference>
<dbReference type="Gene3D" id="3.30.110.170">
    <property type="entry name" value="Protein of unknown function (DUF541), domain 1"/>
    <property type="match status" value="1"/>
</dbReference>
<proteinExistence type="predicted"/>